<dbReference type="EMBL" id="JZWS01000144">
    <property type="protein sequence ID" value="KJR78295.1"/>
    <property type="molecule type" value="Genomic_DNA"/>
</dbReference>
<reference evidence="4" key="1">
    <citation type="submission" date="2015-03" db="EMBL/GenBank/DDBJ databases">
        <title>Metagenome Sequencing of an Archaeal-Dominated Microbial Community from a Hot Spring at the Los Azufres Geothermal Field, Mexico.</title>
        <authorList>
            <person name="Servin-Garciduenas L.E."/>
            <person name="Martinez-Romero E."/>
        </authorList>
    </citation>
    <scope>NUCLEOTIDE SEQUENCE [LARGE SCALE GENOMIC DNA]</scope>
    <source>
        <strain evidence="4">AZ1-454</strain>
    </source>
</reference>
<dbReference type="Pfam" id="PF03749">
    <property type="entry name" value="SfsA"/>
    <property type="match status" value="1"/>
</dbReference>
<evidence type="ECO:0000259" key="3">
    <source>
        <dbReference type="Pfam" id="PF17746"/>
    </source>
</evidence>
<dbReference type="Gene3D" id="2.40.50.580">
    <property type="match status" value="1"/>
</dbReference>
<dbReference type="PANTHER" id="PTHR30545:SF2">
    <property type="entry name" value="SUGAR FERMENTATION STIMULATION PROTEIN A"/>
    <property type="match status" value="1"/>
</dbReference>
<protein>
    <recommendedName>
        <fullName evidence="1">Sugar fermentation stimulation protein homolog</fullName>
    </recommendedName>
</protein>
<name>A0A0F2LPA1_9CREN</name>
<feature type="domain" description="Sugar fermentation stimulation protein C-terminal" evidence="2">
    <location>
        <begin position="91"/>
        <end position="193"/>
    </location>
</feature>
<evidence type="ECO:0000259" key="2">
    <source>
        <dbReference type="Pfam" id="PF03749"/>
    </source>
</evidence>
<sequence>MFVVYEFPELHEEVVKERVNRFLVLTASSRVCHLHDPGRLKELIYPGNRILVREVNRGKRKTDCQVTAAWDGTWVITDSSVHSQIAEKFLPGAKREVKVGNSRLDFQFGDTFVEVKGCTLAKNRVALFPDAPTERGRRHLEELIRLKEKGYRAKVMVLVMRDDVDCFLPNTETDRKFAETFYEALRRGVELEVKVFSLVDRQYVVYKRDVGLCTQDKGS</sequence>
<dbReference type="AlphaFoldDB" id="A0A0F2LPA1"/>
<evidence type="ECO:0000256" key="1">
    <source>
        <dbReference type="HAMAP-Rule" id="MF_00095"/>
    </source>
</evidence>
<dbReference type="GO" id="GO:0003677">
    <property type="term" value="F:DNA binding"/>
    <property type="evidence" value="ECO:0007669"/>
    <property type="project" value="InterPro"/>
</dbReference>
<dbReference type="Gene3D" id="3.40.1350.60">
    <property type="match status" value="1"/>
</dbReference>
<proteinExistence type="inferred from homology"/>
<dbReference type="CDD" id="cd22357">
    <property type="entry name" value="SfsA-like"/>
    <property type="match status" value="1"/>
</dbReference>
<comment type="similarity">
    <text evidence="1">Belongs to the SfsA family.</text>
</comment>
<gene>
    <name evidence="1" type="primary">sfsA</name>
    <name evidence="4" type="ORF">TQ35_08065</name>
</gene>
<organism evidence="4">
    <name type="scientific">Candidatus Aramenus sulfurataquae</name>
    <dbReference type="NCBI Taxonomy" id="1326980"/>
    <lineage>
        <taxon>Archaea</taxon>
        <taxon>Thermoproteota</taxon>
        <taxon>Thermoprotei</taxon>
        <taxon>Sulfolobales</taxon>
        <taxon>Sulfolobaceae</taxon>
        <taxon>Candidatus Aramenus</taxon>
    </lineage>
</organism>
<evidence type="ECO:0000313" key="4">
    <source>
        <dbReference type="EMBL" id="KJR78295.1"/>
    </source>
</evidence>
<dbReference type="InterPro" id="IPR041465">
    <property type="entry name" value="SfsA_N"/>
</dbReference>
<dbReference type="InterPro" id="IPR005224">
    <property type="entry name" value="SfsA"/>
</dbReference>
<dbReference type="PATRIC" id="fig|1326980.8.peg.451"/>
<feature type="domain" description="SfsA N-terminal OB" evidence="3">
    <location>
        <begin position="17"/>
        <end position="75"/>
    </location>
</feature>
<accession>A0A0F2LPA1</accession>
<dbReference type="HAMAP" id="MF_00095">
    <property type="entry name" value="SfsA"/>
    <property type="match status" value="1"/>
</dbReference>
<dbReference type="InterPro" id="IPR040452">
    <property type="entry name" value="SfsA_C"/>
</dbReference>
<dbReference type="NCBIfam" id="TIGR00230">
    <property type="entry name" value="sfsA"/>
    <property type="match status" value="1"/>
</dbReference>
<dbReference type="PANTHER" id="PTHR30545">
    <property type="entry name" value="SUGAR FERMENTATION STIMULATION PROTEIN A"/>
    <property type="match status" value="1"/>
</dbReference>
<comment type="caution">
    <text evidence="4">The sequence shown here is derived from an EMBL/GenBank/DDBJ whole genome shotgun (WGS) entry which is preliminary data.</text>
</comment>
<dbReference type="Pfam" id="PF17746">
    <property type="entry name" value="SfsA_N"/>
    <property type="match status" value="1"/>
</dbReference>